<reference evidence="2" key="1">
    <citation type="journal article" date="2019" name="Int. J. Syst. Evol. Microbiol.">
        <title>The Global Catalogue of Microorganisms (GCM) 10K type strain sequencing project: providing services to taxonomists for standard genome sequencing and annotation.</title>
        <authorList>
            <consortium name="The Broad Institute Genomics Platform"/>
            <consortium name="The Broad Institute Genome Sequencing Center for Infectious Disease"/>
            <person name="Wu L."/>
            <person name="Ma J."/>
        </authorList>
    </citation>
    <scope>NUCLEOTIDE SEQUENCE [LARGE SCALE GENOMIC DNA]</scope>
    <source>
        <strain evidence="2">KCTC 23707</strain>
    </source>
</reference>
<evidence type="ECO:0000313" key="2">
    <source>
        <dbReference type="Proteomes" id="UP001597373"/>
    </source>
</evidence>
<dbReference type="Proteomes" id="UP001597373">
    <property type="component" value="Unassembled WGS sequence"/>
</dbReference>
<dbReference type="EMBL" id="JBHUIR010000050">
    <property type="protein sequence ID" value="MFD2260665.1"/>
    <property type="molecule type" value="Genomic_DNA"/>
</dbReference>
<proteinExistence type="predicted"/>
<keyword evidence="2" id="KW-1185">Reference proteome</keyword>
<gene>
    <name evidence="1" type="ORF">ACFSMZ_12955</name>
</gene>
<organism evidence="1 2">
    <name type="scientific">Chelativorans composti</name>
    <dbReference type="NCBI Taxonomy" id="768533"/>
    <lineage>
        <taxon>Bacteria</taxon>
        <taxon>Pseudomonadati</taxon>
        <taxon>Pseudomonadota</taxon>
        <taxon>Alphaproteobacteria</taxon>
        <taxon>Hyphomicrobiales</taxon>
        <taxon>Phyllobacteriaceae</taxon>
        <taxon>Chelativorans</taxon>
    </lineage>
</organism>
<evidence type="ECO:0008006" key="3">
    <source>
        <dbReference type="Google" id="ProtNLM"/>
    </source>
</evidence>
<protein>
    <recommendedName>
        <fullName evidence="3">Secreted protein</fullName>
    </recommendedName>
</protein>
<name>A0ABW5DMZ0_9HYPH</name>
<sequence length="106" mass="11815">VTISSGLCRLLAIVVLLHGQNHTSRWTRSMGVDHSHPDPRDVRPCRLEGLNVKKIVTATPLAFDATLQAVHVHVTKKLDHVLRPVVAHPPARMALHPQEQAMFHHP</sequence>
<accession>A0ABW5DMZ0</accession>
<dbReference type="RefSeq" id="WP_345099292.1">
    <property type="nucleotide sequence ID" value="NZ_BAABGS010000046.1"/>
</dbReference>
<evidence type="ECO:0000313" key="1">
    <source>
        <dbReference type="EMBL" id="MFD2260665.1"/>
    </source>
</evidence>
<feature type="non-terminal residue" evidence="1">
    <location>
        <position position="1"/>
    </location>
</feature>
<comment type="caution">
    <text evidence="1">The sequence shown here is derived from an EMBL/GenBank/DDBJ whole genome shotgun (WGS) entry which is preliminary data.</text>
</comment>